<dbReference type="InterPro" id="IPR000504">
    <property type="entry name" value="RRM_dom"/>
</dbReference>
<dbReference type="AlphaFoldDB" id="A0A1D3TE45"/>
<name>A0A1D3TE45_PLAMA</name>
<dbReference type="PROSITE" id="PS50102">
    <property type="entry name" value="RRM"/>
    <property type="match status" value="1"/>
</dbReference>
<feature type="domain" description="RRM" evidence="3">
    <location>
        <begin position="36"/>
        <end position="106"/>
    </location>
</feature>
<keyword evidence="1" id="KW-0694">RNA-binding</keyword>
<dbReference type="KEGG" id="pmal:PMUG01_14027400"/>
<dbReference type="SUPFAM" id="SSF54928">
    <property type="entry name" value="RNA-binding domain, RBD"/>
    <property type="match status" value="1"/>
</dbReference>
<dbReference type="VEuPathDB" id="PlasmoDB:PmUG01_14027400"/>
<organism evidence="4 5">
    <name type="scientific">Plasmodium malariae</name>
    <dbReference type="NCBI Taxonomy" id="5858"/>
    <lineage>
        <taxon>Eukaryota</taxon>
        <taxon>Sar</taxon>
        <taxon>Alveolata</taxon>
        <taxon>Apicomplexa</taxon>
        <taxon>Aconoidasida</taxon>
        <taxon>Haemosporida</taxon>
        <taxon>Plasmodiidae</taxon>
        <taxon>Plasmodium</taxon>
        <taxon>Plasmodium (Plasmodium)</taxon>
    </lineage>
</organism>
<dbReference type="OrthoDB" id="372632at2759"/>
<feature type="region of interest" description="Disordered" evidence="2">
    <location>
        <begin position="88"/>
        <end position="163"/>
    </location>
</feature>
<evidence type="ECO:0000256" key="2">
    <source>
        <dbReference type="SAM" id="MobiDB-lite"/>
    </source>
</evidence>
<feature type="compositionally biased region" description="Basic and acidic residues" evidence="2">
    <location>
        <begin position="88"/>
        <end position="109"/>
    </location>
</feature>
<proteinExistence type="predicted"/>
<accession>A0A1D3TE45</accession>
<evidence type="ECO:0000259" key="3">
    <source>
        <dbReference type="PROSITE" id="PS50102"/>
    </source>
</evidence>
<protein>
    <submittedName>
        <fullName evidence="4">RNA-binding protein, putative</fullName>
    </submittedName>
</protein>
<evidence type="ECO:0000313" key="4">
    <source>
        <dbReference type="EMBL" id="SCP03220.1"/>
    </source>
</evidence>
<dbReference type="GeneID" id="39871585"/>
<dbReference type="Proteomes" id="UP000219813">
    <property type="component" value="Chromosome 14"/>
</dbReference>
<dbReference type="CDD" id="cd00590">
    <property type="entry name" value="RRM_SF"/>
    <property type="match status" value="1"/>
</dbReference>
<feature type="compositionally biased region" description="Acidic residues" evidence="2">
    <location>
        <begin position="143"/>
        <end position="163"/>
    </location>
</feature>
<evidence type="ECO:0000313" key="5">
    <source>
        <dbReference type="Proteomes" id="UP000219813"/>
    </source>
</evidence>
<dbReference type="InterPro" id="IPR035979">
    <property type="entry name" value="RBD_domain_sf"/>
</dbReference>
<evidence type="ECO:0000256" key="1">
    <source>
        <dbReference type="PROSITE-ProRule" id="PRU00176"/>
    </source>
</evidence>
<dbReference type="InterPro" id="IPR012677">
    <property type="entry name" value="Nucleotide-bd_a/b_plait_sf"/>
</dbReference>
<feature type="compositionally biased region" description="Acidic residues" evidence="2">
    <location>
        <begin position="111"/>
        <end position="121"/>
    </location>
</feature>
<dbReference type="GO" id="GO:0003723">
    <property type="term" value="F:RNA binding"/>
    <property type="evidence" value="ECO:0007669"/>
    <property type="project" value="UniProtKB-UniRule"/>
</dbReference>
<sequence>MAFTQLCGVQGAEVPSSIKTFLTKAQHDITLTAADTRIFIKNIKTCVTIDQFKNALEEYGAVQVYFYEPGFNNDGWAWVGFESKEAAERVVEESEKAKELEEENKKNNENNENDENNENNEDNSNAPPNEDNEQDSNSFYAEHEEENVQNEDEDEDEDEDDDY</sequence>
<dbReference type="EMBL" id="LT594635">
    <property type="protein sequence ID" value="SCP03220.1"/>
    <property type="molecule type" value="Genomic_DNA"/>
</dbReference>
<dbReference type="RefSeq" id="XP_028864175.1">
    <property type="nucleotide sequence ID" value="XM_029007825.1"/>
</dbReference>
<dbReference type="Pfam" id="PF00076">
    <property type="entry name" value="RRM_1"/>
    <property type="match status" value="1"/>
</dbReference>
<dbReference type="Gene3D" id="3.30.70.330">
    <property type="match status" value="1"/>
</dbReference>
<keyword evidence="5" id="KW-1185">Reference proteome</keyword>
<dbReference type="OMA" id="TKAQHDI"/>
<gene>
    <name evidence="4" type="primary">PmUG01_14027400</name>
    <name evidence="4" type="ORF">PMUG01_14027400</name>
</gene>
<reference evidence="4 5" key="1">
    <citation type="submission" date="2016-06" db="EMBL/GenBank/DDBJ databases">
        <authorList>
            <consortium name="Pathogen Informatics"/>
        </authorList>
    </citation>
    <scope>NUCLEOTIDE SEQUENCE [LARGE SCALE GENOMIC DNA]</scope>
</reference>